<evidence type="ECO:0000313" key="2">
    <source>
        <dbReference type="Proteomes" id="UP000054911"/>
    </source>
</evidence>
<sequence>MYLIDADAEIYAPVEDDWQIPAQMTLSVCNRYGYLGVYQQAVRRFPDLPTGTQKKGGTLGSVILAGPLWISAGDHVWAGFSKVLGANTQTSLTIRGRLSLTKVA</sequence>
<evidence type="ECO:0000313" key="1">
    <source>
        <dbReference type="EMBL" id="SAK76085.1"/>
    </source>
</evidence>
<keyword evidence="2" id="KW-1185">Reference proteome</keyword>
<dbReference type="EMBL" id="FCOE02000015">
    <property type="protein sequence ID" value="SAK76085.1"/>
    <property type="molecule type" value="Genomic_DNA"/>
</dbReference>
<proteinExistence type="predicted"/>
<accession>A0A158C158</accession>
<dbReference type="AlphaFoldDB" id="A0A158C158"/>
<dbReference type="STRING" id="1777141.AWB80_04425"/>
<gene>
    <name evidence="1" type="ORF">AWB80_04425</name>
</gene>
<comment type="caution">
    <text evidence="1">The sequence shown here is derived from an EMBL/GenBank/DDBJ whole genome shotgun (WGS) entry which is preliminary data.</text>
</comment>
<reference evidence="1" key="1">
    <citation type="submission" date="2016-01" db="EMBL/GenBank/DDBJ databases">
        <authorList>
            <person name="Peeters C."/>
        </authorList>
    </citation>
    <scope>NUCLEOTIDE SEQUENCE [LARGE SCALE GENOMIC DNA]</scope>
    <source>
        <strain evidence="1">LMG 29323</strain>
    </source>
</reference>
<organism evidence="1 2">
    <name type="scientific">Caballeronia pedi</name>
    <dbReference type="NCBI Taxonomy" id="1777141"/>
    <lineage>
        <taxon>Bacteria</taxon>
        <taxon>Pseudomonadati</taxon>
        <taxon>Pseudomonadota</taxon>
        <taxon>Betaproteobacteria</taxon>
        <taxon>Burkholderiales</taxon>
        <taxon>Burkholderiaceae</taxon>
        <taxon>Caballeronia</taxon>
    </lineage>
</organism>
<protein>
    <submittedName>
        <fullName evidence="1">Uncharacterized protein</fullName>
    </submittedName>
</protein>
<name>A0A158C158_9BURK</name>
<dbReference type="Proteomes" id="UP000054911">
    <property type="component" value="Unassembled WGS sequence"/>
</dbReference>